<dbReference type="Proteomes" id="UP001066276">
    <property type="component" value="Chromosome 10"/>
</dbReference>
<accession>A0AAV7MC06</accession>
<sequence>MAGRKVRSWADTKANGGSGLCDLRIQHEAPFVTGSVRSCDPTVEAFGSRAAPTLELKGAPRVRSWADTKANGGSGLCDLRIQHEAPFVTGSVRSCDPTVEAFESRAAPTLELKGAPRVRPFRVYIVTGRLWHALS</sequence>
<gene>
    <name evidence="1" type="ORF">NDU88_005785</name>
</gene>
<organism evidence="1 2">
    <name type="scientific">Pleurodeles waltl</name>
    <name type="common">Iberian ribbed newt</name>
    <dbReference type="NCBI Taxonomy" id="8319"/>
    <lineage>
        <taxon>Eukaryota</taxon>
        <taxon>Metazoa</taxon>
        <taxon>Chordata</taxon>
        <taxon>Craniata</taxon>
        <taxon>Vertebrata</taxon>
        <taxon>Euteleostomi</taxon>
        <taxon>Amphibia</taxon>
        <taxon>Batrachia</taxon>
        <taxon>Caudata</taxon>
        <taxon>Salamandroidea</taxon>
        <taxon>Salamandridae</taxon>
        <taxon>Pleurodelinae</taxon>
        <taxon>Pleurodeles</taxon>
    </lineage>
</organism>
<dbReference type="AlphaFoldDB" id="A0AAV7MC06"/>
<comment type="caution">
    <text evidence="1">The sequence shown here is derived from an EMBL/GenBank/DDBJ whole genome shotgun (WGS) entry which is preliminary data.</text>
</comment>
<proteinExistence type="predicted"/>
<keyword evidence="2" id="KW-1185">Reference proteome</keyword>
<evidence type="ECO:0000313" key="2">
    <source>
        <dbReference type="Proteomes" id="UP001066276"/>
    </source>
</evidence>
<reference evidence="1" key="1">
    <citation type="journal article" date="2022" name="bioRxiv">
        <title>Sequencing and chromosome-scale assembly of the giantPleurodeles waltlgenome.</title>
        <authorList>
            <person name="Brown T."/>
            <person name="Elewa A."/>
            <person name="Iarovenko S."/>
            <person name="Subramanian E."/>
            <person name="Araus A.J."/>
            <person name="Petzold A."/>
            <person name="Susuki M."/>
            <person name="Suzuki K.-i.T."/>
            <person name="Hayashi T."/>
            <person name="Toyoda A."/>
            <person name="Oliveira C."/>
            <person name="Osipova E."/>
            <person name="Leigh N.D."/>
            <person name="Simon A."/>
            <person name="Yun M.H."/>
        </authorList>
    </citation>
    <scope>NUCLEOTIDE SEQUENCE</scope>
    <source>
        <strain evidence="1">20211129_DDA</strain>
        <tissue evidence="1">Liver</tissue>
    </source>
</reference>
<name>A0AAV7MC06_PLEWA</name>
<evidence type="ECO:0000313" key="1">
    <source>
        <dbReference type="EMBL" id="KAJ1100704.1"/>
    </source>
</evidence>
<protein>
    <submittedName>
        <fullName evidence="1">Uncharacterized protein</fullName>
    </submittedName>
</protein>
<dbReference type="EMBL" id="JANPWB010000014">
    <property type="protein sequence ID" value="KAJ1100704.1"/>
    <property type="molecule type" value="Genomic_DNA"/>
</dbReference>